<feature type="region of interest" description="Disordered" evidence="1">
    <location>
        <begin position="295"/>
        <end position="336"/>
    </location>
</feature>
<sequence>MMMSSKALGLKRKEQTQNIELLVMNNSSGSEDNNSGGGGIGGIGDYQDDELVIAFNSNYGVADQNSNGPGSHGAVGSGANSPSNYVALQYKTSIIEVPDESEITLLNFVAMDIKEFKEEIGVMPIMANSAALPQNVGLKQDVESSKNRVLINHKESCNLVEDEDPNKIIKSPQNGQSTVNDLLKLYKPQMPQLTGHNNIKKNPLLKSKGRIRDDWGSLNVDLGDFPHRSMIGGEFRMPYSNLINDGDYQDKAKTKSILDNINYSSFNSGQQPMCGPMIGGNNPKRGLFINRAHNWHTPERQGRERSDSNDTSNVGQHQQSQNRSLPPLEKGNRGLQQSSISLVGVSFEKNQAGVSSVMVASPQAKKHHPRTIYKDSRQQFLNGFIESGRESIQIENIMNDPNPLSASQVTPSSAQQYRSRHLGQKNNKDSTNYIQHPGSSKSLLTRGQQSGPGVIQQFRAKTPQLRQRKVNGQQPFLLNSNLSGGNAAVILDTSLQQQHSIIMEQNTPNQESAYYRPVSKISNFLIQLYNKIVQTGDNSSNNLDRDLAQIQEGGSEISGSGSGGRNTGGRRKGQQQQSRCGSEEVRKTNRNESPHMQIIKGGQLAPNTHNVLQYHPNNGSVAASPPKKSAFKHSENIMLSNYSLTGAGAVNNGLQIQSNSQYISPPQQAEKLLPRQKQAQKRVRIFTDNSSNSKEHQGLAPLPLSQSKNSPIIGKSREEHTLSKVSRTIQAYSLCSPPRGKHNSGVELSQKVGVPSLGIKLSGVQFKDSVRSPLIGTINNLSATNKNNEVQRSRRPSEQPQLSSRKQYEEEKVPPKSINQNDLDKALDNDGKISRMHNHHHCSSEIGEYSDEFEDSGDSRGSSLGKKSAGGTTGKGKNEVRSASYQRTKYKKWKSETTNLKKRLQDSTIISKKSKLQKVKTQKEMLVAEADQDKEKLAASKSYIYLAKGLSDELSDDNSSKGGLGGINYRSAFFENDKDLEDYHKQLKEALMVQFQKEINIASHFEVKRQYEGWVQNYQQLFIKKSPFKKTLVFDLDETLVRVQKDEPKYPYDTRINVVDQSTQSGYFMYVMMRPYLIRMLTVLRKHYELVLFTAASDQYADIVLQSFEGHQYFDHILSRKQCLHIYQKQVFIKDLSILLGGRVIRDIIIVDNKIESYSSNLENGIPIISYYGEPGDIMLKKLAKYLLRLKDASDVREFILKDFYLQELASMQRSNVSRIFDTTEIKACVLKSRDQQRHRATLPPERSEMILMLGSPMYEDFDRHYRIPGCKSNPAKKLSEEDVLAEQDQSEPGDQFNSGSQQIEMVPKKREVLSSRASVVVQRSELIESLNMNLKDHLKINCADAVVLESNEEDEEDSPAPKLLRKAMKKSIVKITESLEESKSSQLIQENHSFNKRGKEGDSPHSAIRAPSSSQNVRDPVFTMTPVENGPDHQISSALNNDGNLISGGYLDQFGTPIYQSLAQQQQRPNTQQDQQQNLVPLNNGDSGFDQSGAPSVSVGPSGPSGPVESQSLASTKPYLQVTLSAVALEMLAQEELWIEQKLRWQMGCLGSNLSCKTTICCLQTKSKRAASRWALWESAKTSPKF</sequence>
<dbReference type="InterPro" id="IPR023214">
    <property type="entry name" value="HAD_sf"/>
</dbReference>
<feature type="region of interest" description="Disordered" evidence="1">
    <location>
        <begin position="687"/>
        <end position="711"/>
    </location>
</feature>
<reference evidence="3" key="1">
    <citation type="submission" date="2019-06" db="EMBL/GenBank/DDBJ databases">
        <authorList>
            <person name="Zheng W."/>
        </authorList>
    </citation>
    <scope>NUCLEOTIDE SEQUENCE</scope>
    <source>
        <strain evidence="3">QDHG01</strain>
    </source>
</reference>
<dbReference type="CDD" id="cd07521">
    <property type="entry name" value="HAD_FCP1-like"/>
    <property type="match status" value="1"/>
</dbReference>
<dbReference type="Gene3D" id="3.40.50.1000">
    <property type="entry name" value="HAD superfamily/HAD-like"/>
    <property type="match status" value="1"/>
</dbReference>
<feature type="compositionally biased region" description="Polar residues" evidence="1">
    <location>
        <begin position="1479"/>
        <end position="1491"/>
    </location>
</feature>
<dbReference type="PROSITE" id="PS50969">
    <property type="entry name" value="FCP1"/>
    <property type="match status" value="1"/>
</dbReference>
<dbReference type="Proteomes" id="UP000785679">
    <property type="component" value="Unassembled WGS sequence"/>
</dbReference>
<dbReference type="PANTHER" id="PTHR12210">
    <property type="entry name" value="DULLARD PROTEIN PHOSPHATASE"/>
    <property type="match status" value="1"/>
</dbReference>
<name>A0A8J8P761_HALGN</name>
<dbReference type="InterPro" id="IPR036412">
    <property type="entry name" value="HAD-like_sf"/>
</dbReference>
<feature type="compositionally biased region" description="Polar residues" evidence="1">
    <location>
        <begin position="402"/>
        <end position="417"/>
    </location>
</feature>
<feature type="region of interest" description="Disordered" evidence="1">
    <location>
        <begin position="553"/>
        <end position="597"/>
    </location>
</feature>
<feature type="compositionally biased region" description="Polar residues" evidence="1">
    <location>
        <begin position="429"/>
        <end position="451"/>
    </location>
</feature>
<feature type="region of interest" description="Disordered" evidence="1">
    <location>
        <begin position="1395"/>
        <end position="1442"/>
    </location>
</feature>
<dbReference type="SMART" id="SM00577">
    <property type="entry name" value="CPDc"/>
    <property type="match status" value="1"/>
</dbReference>
<dbReference type="SUPFAM" id="SSF56784">
    <property type="entry name" value="HAD-like"/>
    <property type="match status" value="1"/>
</dbReference>
<dbReference type="EMBL" id="RRYP01000496">
    <property type="protein sequence ID" value="TNV87330.1"/>
    <property type="molecule type" value="Genomic_DNA"/>
</dbReference>
<dbReference type="InterPro" id="IPR004274">
    <property type="entry name" value="FCP1_dom"/>
</dbReference>
<accession>A0A8J8P761</accession>
<feature type="compositionally biased region" description="Polar residues" evidence="1">
    <location>
        <begin position="309"/>
        <end position="324"/>
    </location>
</feature>
<proteinExistence type="predicted"/>
<evidence type="ECO:0000313" key="4">
    <source>
        <dbReference type="Proteomes" id="UP000785679"/>
    </source>
</evidence>
<feature type="compositionally biased region" description="Low complexity" evidence="1">
    <location>
        <begin position="859"/>
        <end position="870"/>
    </location>
</feature>
<protein>
    <recommendedName>
        <fullName evidence="2">FCP1 homology domain-containing protein</fullName>
    </recommendedName>
</protein>
<feature type="compositionally biased region" description="Basic and acidic residues" evidence="1">
    <location>
        <begin position="296"/>
        <end position="308"/>
    </location>
</feature>
<feature type="region of interest" description="Disordered" evidence="1">
    <location>
        <begin position="1273"/>
        <end position="1310"/>
    </location>
</feature>
<feature type="compositionally biased region" description="Basic and acidic residues" evidence="1">
    <location>
        <begin position="581"/>
        <end position="593"/>
    </location>
</feature>
<feature type="region of interest" description="Disordered" evidence="1">
    <location>
        <begin position="1464"/>
        <end position="1513"/>
    </location>
</feature>
<organism evidence="3 4">
    <name type="scientific">Halteria grandinella</name>
    <dbReference type="NCBI Taxonomy" id="5974"/>
    <lineage>
        <taxon>Eukaryota</taxon>
        <taxon>Sar</taxon>
        <taxon>Alveolata</taxon>
        <taxon>Ciliophora</taxon>
        <taxon>Intramacronucleata</taxon>
        <taxon>Spirotrichea</taxon>
        <taxon>Stichotrichia</taxon>
        <taxon>Sporadotrichida</taxon>
        <taxon>Halteriidae</taxon>
        <taxon>Halteria</taxon>
    </lineage>
</organism>
<feature type="compositionally biased region" description="Polar residues" evidence="1">
    <location>
        <begin position="1293"/>
        <end position="1304"/>
    </location>
</feature>
<keyword evidence="4" id="KW-1185">Reference proteome</keyword>
<comment type="caution">
    <text evidence="3">The sequence shown here is derived from an EMBL/GenBank/DDBJ whole genome shotgun (WGS) entry which is preliminary data.</text>
</comment>
<gene>
    <name evidence="3" type="ORF">FGO68_gene2233</name>
</gene>
<feature type="compositionally biased region" description="Basic and acidic residues" evidence="1">
    <location>
        <begin position="822"/>
        <end position="833"/>
    </location>
</feature>
<dbReference type="InterPro" id="IPR050365">
    <property type="entry name" value="TIM50"/>
</dbReference>
<dbReference type="OrthoDB" id="277011at2759"/>
<dbReference type="Pfam" id="PF03031">
    <property type="entry name" value="NIF"/>
    <property type="match status" value="1"/>
</dbReference>
<feature type="compositionally biased region" description="Acidic residues" evidence="1">
    <location>
        <begin position="1282"/>
        <end position="1292"/>
    </location>
</feature>
<feature type="domain" description="FCP1 homology" evidence="2">
    <location>
        <begin position="1025"/>
        <end position="1190"/>
    </location>
</feature>
<evidence type="ECO:0000313" key="3">
    <source>
        <dbReference type="EMBL" id="TNV87330.1"/>
    </source>
</evidence>
<feature type="compositionally biased region" description="Low complexity" evidence="1">
    <location>
        <begin position="1465"/>
        <end position="1478"/>
    </location>
</feature>
<evidence type="ECO:0000259" key="2">
    <source>
        <dbReference type="PROSITE" id="PS50969"/>
    </source>
</evidence>
<feature type="region of interest" description="Disordered" evidence="1">
    <location>
        <begin position="402"/>
        <end position="451"/>
    </location>
</feature>
<evidence type="ECO:0000256" key="1">
    <source>
        <dbReference type="SAM" id="MobiDB-lite"/>
    </source>
</evidence>
<feature type="compositionally biased region" description="Low complexity" evidence="1">
    <location>
        <begin position="1493"/>
        <end position="1513"/>
    </location>
</feature>
<feature type="region of interest" description="Disordered" evidence="1">
    <location>
        <begin position="785"/>
        <end position="886"/>
    </location>
</feature>